<dbReference type="SUPFAM" id="SSF51735">
    <property type="entry name" value="NAD(P)-binding Rossmann-fold domains"/>
    <property type="match status" value="1"/>
</dbReference>
<evidence type="ECO:0000313" key="10">
    <source>
        <dbReference type="Proteomes" id="UP000243459"/>
    </source>
</evidence>
<comment type="catalytic activity">
    <reaction evidence="4">
        <text>(10bS,4aR)-noroxomaritidine + NADPH + H(+) = (10bS,4aR)-oxomaritidine + NADP(+)</text>
        <dbReference type="Rhea" id="RHEA:63200"/>
        <dbReference type="ChEBI" id="CHEBI:15378"/>
        <dbReference type="ChEBI" id="CHEBI:57783"/>
        <dbReference type="ChEBI" id="CHEBI:58349"/>
        <dbReference type="ChEBI" id="CHEBI:133996"/>
        <dbReference type="ChEBI" id="CHEBI:146209"/>
    </reaction>
    <physiologicalReaction direction="left-to-right" evidence="4">
        <dbReference type="Rhea" id="RHEA:63201"/>
    </physiologicalReaction>
</comment>
<dbReference type="InterPro" id="IPR036291">
    <property type="entry name" value="NAD(P)-bd_dom_sf"/>
</dbReference>
<dbReference type="OMA" id="ENIRTNC"/>
<reference evidence="10" key="1">
    <citation type="journal article" date="2017" name="Nat. Commun.">
        <title>The asparagus genome sheds light on the origin and evolution of a young Y chromosome.</title>
        <authorList>
            <person name="Harkess A."/>
            <person name="Zhou J."/>
            <person name="Xu C."/>
            <person name="Bowers J.E."/>
            <person name="Van der Hulst R."/>
            <person name="Ayyampalayam S."/>
            <person name="Mercati F."/>
            <person name="Riccardi P."/>
            <person name="McKain M.R."/>
            <person name="Kakrana A."/>
            <person name="Tang H."/>
            <person name="Ray J."/>
            <person name="Groenendijk J."/>
            <person name="Arikit S."/>
            <person name="Mathioni S.M."/>
            <person name="Nakano M."/>
            <person name="Shan H."/>
            <person name="Telgmann-Rauber A."/>
            <person name="Kanno A."/>
            <person name="Yue Z."/>
            <person name="Chen H."/>
            <person name="Li W."/>
            <person name="Chen Y."/>
            <person name="Xu X."/>
            <person name="Zhang Y."/>
            <person name="Luo S."/>
            <person name="Chen H."/>
            <person name="Gao J."/>
            <person name="Mao Z."/>
            <person name="Pires J.C."/>
            <person name="Luo M."/>
            <person name="Kudrna D."/>
            <person name="Wing R.A."/>
            <person name="Meyers B.C."/>
            <person name="Yi K."/>
            <person name="Kong H."/>
            <person name="Lavrijsen P."/>
            <person name="Sunseri F."/>
            <person name="Falavigna A."/>
            <person name="Ye Y."/>
            <person name="Leebens-Mack J.H."/>
            <person name="Chen G."/>
        </authorList>
    </citation>
    <scope>NUCLEOTIDE SEQUENCE [LARGE SCALE GENOMIC DNA]</scope>
    <source>
        <strain evidence="10">cv. DH0086</strain>
    </source>
</reference>
<gene>
    <name evidence="9" type="ORF">A4U43_C05F6410</name>
</gene>
<evidence type="ECO:0000256" key="6">
    <source>
        <dbReference type="ARBA" id="ARBA00055943"/>
    </source>
</evidence>
<protein>
    <recommendedName>
        <fullName evidence="7">Noroxomaritidine/norcraugsodine reductase</fullName>
    </recommendedName>
</protein>
<dbReference type="EMBL" id="CM007385">
    <property type="protein sequence ID" value="ONK68025.1"/>
    <property type="molecule type" value="Genomic_DNA"/>
</dbReference>
<dbReference type="Gene3D" id="3.40.50.720">
    <property type="entry name" value="NAD(P)-binding Rossmann-like Domain"/>
    <property type="match status" value="1"/>
</dbReference>
<comment type="catalytic activity">
    <reaction evidence="5">
        <text>(10bR,4aS)-noroxomaritidine + NADPH + H(+) = (10bR,4aS)-oxomaritidine + NADP(+)</text>
        <dbReference type="Rhea" id="RHEA:63196"/>
        <dbReference type="ChEBI" id="CHEBI:15378"/>
        <dbReference type="ChEBI" id="CHEBI:57783"/>
        <dbReference type="ChEBI" id="CHEBI:58349"/>
        <dbReference type="ChEBI" id="CHEBI:133995"/>
        <dbReference type="ChEBI" id="CHEBI:146208"/>
    </reaction>
    <physiologicalReaction direction="left-to-right" evidence="5">
        <dbReference type="Rhea" id="RHEA:63197"/>
    </physiologicalReaction>
</comment>
<keyword evidence="2" id="KW-0560">Oxidoreductase</keyword>
<dbReference type="Pfam" id="PF00106">
    <property type="entry name" value="adh_short"/>
    <property type="match status" value="1"/>
</dbReference>
<dbReference type="SMART" id="SM00822">
    <property type="entry name" value="PKS_KR"/>
    <property type="match status" value="1"/>
</dbReference>
<name>A0A5P1EPT0_ASPOF</name>
<dbReference type="InterPro" id="IPR045000">
    <property type="entry name" value="TR"/>
</dbReference>
<keyword evidence="10" id="KW-1185">Reference proteome</keyword>
<evidence type="ECO:0000256" key="4">
    <source>
        <dbReference type="ARBA" id="ARBA00050958"/>
    </source>
</evidence>
<dbReference type="FunFam" id="3.40.50.720:FF:000084">
    <property type="entry name" value="Short-chain dehydrogenase reductase"/>
    <property type="match status" value="1"/>
</dbReference>
<accession>A0A5P1EPT0</accession>
<sequence length="273" mass="29872">MEDNAGIRNKRWSLQGATALVTGGTRGIGHAIVKELAELGATVYTCSRNEADLNKRLLEWEKSNLNVLGSVCDVSARSEREKLMEKVSLAFHGKLNILVNNAGIAIYKKAIDSTAEEYASLMSTNVESAFHLCQLAYPLLKASGAGNIVIISSVCGQIVLDDLTVYSATHGALNQLARNLSCEWAKENIRTNCVAPGPIRTVMTETLMEGNKISAKLAERTRGSINCSRIPLHACCFLYYWSGYSCRWGMDRSWLTKILRTCSIGGGKFDIKS</sequence>
<organism evidence="9 10">
    <name type="scientific">Asparagus officinalis</name>
    <name type="common">Garden asparagus</name>
    <dbReference type="NCBI Taxonomy" id="4686"/>
    <lineage>
        <taxon>Eukaryota</taxon>
        <taxon>Viridiplantae</taxon>
        <taxon>Streptophyta</taxon>
        <taxon>Embryophyta</taxon>
        <taxon>Tracheophyta</taxon>
        <taxon>Spermatophyta</taxon>
        <taxon>Magnoliopsida</taxon>
        <taxon>Liliopsida</taxon>
        <taxon>Asparagales</taxon>
        <taxon>Asparagaceae</taxon>
        <taxon>Asparagoideae</taxon>
        <taxon>Asparagus</taxon>
    </lineage>
</organism>
<comment type="similarity">
    <text evidence="3">Belongs to the short-chain dehydrogenases/reductases (SDR) family. SDR65C subfamily.</text>
</comment>
<dbReference type="GO" id="GO:0016491">
    <property type="term" value="F:oxidoreductase activity"/>
    <property type="evidence" value="ECO:0007669"/>
    <property type="project" value="UniProtKB-KW"/>
</dbReference>
<dbReference type="Gramene" id="ONK68025">
    <property type="protein sequence ID" value="ONK68025"/>
    <property type="gene ID" value="A4U43_C05F6410"/>
</dbReference>
<evidence type="ECO:0000313" key="9">
    <source>
        <dbReference type="EMBL" id="ONK68025.1"/>
    </source>
</evidence>
<dbReference type="InterPro" id="IPR002347">
    <property type="entry name" value="SDR_fam"/>
</dbReference>
<evidence type="ECO:0000256" key="5">
    <source>
        <dbReference type="ARBA" id="ARBA00052456"/>
    </source>
</evidence>
<dbReference type="PRINTS" id="PR00081">
    <property type="entry name" value="GDHRDH"/>
</dbReference>
<evidence type="ECO:0000256" key="3">
    <source>
        <dbReference type="ARBA" id="ARBA00025714"/>
    </source>
</evidence>
<proteinExistence type="inferred from homology"/>
<dbReference type="OrthoDB" id="417891at2759"/>
<evidence type="ECO:0000256" key="2">
    <source>
        <dbReference type="ARBA" id="ARBA00023002"/>
    </source>
</evidence>
<evidence type="ECO:0000256" key="7">
    <source>
        <dbReference type="ARBA" id="ARBA00069361"/>
    </source>
</evidence>
<dbReference type="PANTHER" id="PTHR42898">
    <property type="entry name" value="TROPINONE REDUCTASE"/>
    <property type="match status" value="1"/>
</dbReference>
<dbReference type="PANTHER" id="PTHR42898:SF6">
    <property type="entry name" value="NADP-DEPENDENT MANNITOL DEHYDROGENASE"/>
    <property type="match status" value="1"/>
</dbReference>
<dbReference type="PRINTS" id="PR00080">
    <property type="entry name" value="SDRFAMILY"/>
</dbReference>
<dbReference type="InterPro" id="IPR057326">
    <property type="entry name" value="KR_dom"/>
</dbReference>
<keyword evidence="1" id="KW-0521">NADP</keyword>
<evidence type="ECO:0000259" key="8">
    <source>
        <dbReference type="SMART" id="SM00822"/>
    </source>
</evidence>
<evidence type="ECO:0000256" key="1">
    <source>
        <dbReference type="ARBA" id="ARBA00022857"/>
    </source>
</evidence>
<dbReference type="AlphaFoldDB" id="A0A5P1EPT0"/>
<feature type="domain" description="Ketoreductase" evidence="8">
    <location>
        <begin position="17"/>
        <end position="192"/>
    </location>
</feature>
<comment type="function">
    <text evidence="6">In the Amaryllidaceae alkaloids biosynthesic pathway, catalyzes the conversion of noroxomaritidine to oxomaritidine, a precursor of haemanthamine- and crinamine-type alkaloids, promising anticancer agents. Can also, to some extent, catalyze the condensation of 3,4-dihydroxybenzaldehyde (3,4-DHBA) and tyramine to produce norbelladine, and of isovanillin and tyramine to produce 4'-O-methylnorbelladine.</text>
</comment>
<dbReference type="Proteomes" id="UP000243459">
    <property type="component" value="Chromosome 5"/>
</dbReference>